<evidence type="ECO:0000256" key="2">
    <source>
        <dbReference type="SAM" id="Coils"/>
    </source>
</evidence>
<dbReference type="PROSITE" id="PS00018">
    <property type="entry name" value="EF_HAND_1"/>
    <property type="match status" value="2"/>
</dbReference>
<feature type="domain" description="EF-hand" evidence="4">
    <location>
        <begin position="270"/>
        <end position="305"/>
    </location>
</feature>
<dbReference type="CDD" id="cd00051">
    <property type="entry name" value="EFh"/>
    <property type="match status" value="1"/>
</dbReference>
<feature type="domain" description="EF-hand" evidence="4">
    <location>
        <begin position="234"/>
        <end position="269"/>
    </location>
</feature>
<keyword evidence="2" id="KW-0175">Coiled coil</keyword>
<evidence type="ECO:0000259" key="4">
    <source>
        <dbReference type="PROSITE" id="PS50222"/>
    </source>
</evidence>
<accession>A0A7S2NPK6</accession>
<dbReference type="PROSITE" id="PS50222">
    <property type="entry name" value="EF_HAND_2"/>
    <property type="match status" value="2"/>
</dbReference>
<dbReference type="AlphaFoldDB" id="A0A7S2NPK6"/>
<keyword evidence="1" id="KW-0106">Calcium</keyword>
<reference evidence="5" key="1">
    <citation type="submission" date="2021-01" db="EMBL/GenBank/DDBJ databases">
        <authorList>
            <person name="Corre E."/>
            <person name="Pelletier E."/>
            <person name="Niang G."/>
            <person name="Scheremetjew M."/>
            <person name="Finn R."/>
            <person name="Kale V."/>
            <person name="Holt S."/>
            <person name="Cochrane G."/>
            <person name="Meng A."/>
            <person name="Brown T."/>
            <person name="Cohen L."/>
        </authorList>
    </citation>
    <scope>NUCLEOTIDE SEQUENCE</scope>
    <source>
        <strain evidence="5">UTEX LB 985</strain>
    </source>
</reference>
<proteinExistence type="predicted"/>
<dbReference type="InterPro" id="IPR002048">
    <property type="entry name" value="EF_hand_dom"/>
</dbReference>
<feature type="coiled-coil region" evidence="2">
    <location>
        <begin position="130"/>
        <end position="182"/>
    </location>
</feature>
<dbReference type="InterPro" id="IPR018247">
    <property type="entry name" value="EF_Hand_1_Ca_BS"/>
</dbReference>
<protein>
    <recommendedName>
        <fullName evidence="4">EF-hand domain-containing protein</fullName>
    </recommendedName>
</protein>
<evidence type="ECO:0000313" key="5">
    <source>
        <dbReference type="EMBL" id="CAD9550797.1"/>
    </source>
</evidence>
<feature type="coiled-coil region" evidence="2">
    <location>
        <begin position="66"/>
        <end position="100"/>
    </location>
</feature>
<dbReference type="SUPFAM" id="SSF47473">
    <property type="entry name" value="EF-hand"/>
    <property type="match status" value="1"/>
</dbReference>
<name>A0A7S2NPK6_9EUKA</name>
<dbReference type="Pfam" id="PF13499">
    <property type="entry name" value="EF-hand_7"/>
    <property type="match status" value="1"/>
</dbReference>
<dbReference type="SMART" id="SM00054">
    <property type="entry name" value="EFh"/>
    <property type="match status" value="2"/>
</dbReference>
<evidence type="ECO:0000256" key="1">
    <source>
        <dbReference type="ARBA" id="ARBA00022837"/>
    </source>
</evidence>
<dbReference type="GO" id="GO:0005509">
    <property type="term" value="F:calcium ion binding"/>
    <property type="evidence" value="ECO:0007669"/>
    <property type="project" value="InterPro"/>
</dbReference>
<organism evidence="5">
    <name type="scientific">Haptolina brevifila</name>
    <dbReference type="NCBI Taxonomy" id="156173"/>
    <lineage>
        <taxon>Eukaryota</taxon>
        <taxon>Haptista</taxon>
        <taxon>Haptophyta</taxon>
        <taxon>Prymnesiophyceae</taxon>
        <taxon>Prymnesiales</taxon>
        <taxon>Prymnesiaceae</taxon>
        <taxon>Haptolina</taxon>
    </lineage>
</organism>
<gene>
    <name evidence="5" type="ORF">CBRE1094_LOCUS45407</name>
</gene>
<sequence length="336" mass="37869">MLQQAGARLLRPKLVKGFQRWRQIAVKTKHSKASMSLEEKWRAEAREREMLAVKLGKIAREYQDQRQLDEVALLEARKNAKELQEQLARLTNEVSSESKANYLAKTALDMKTEELDKSTRAAKAAQDLLAEQQKHAAEHLKKQLAETRGTLDKELNGARTEIRHLKQQVAELEAEIMRWKVREVNHVGPAAVAPKIVVEDEEEAKRRQKKGILGDVDFDESRPLGEQIKEALQKHAIRVLDLFREWDKNGDGQISKKEFRQAMPLLGMDLPTKAIDELFDQYDPDRSGVMEFAELQKMLRKPAASSAPSGGGGWGKAKSGGLAAAKMKGLIKRPSP</sequence>
<feature type="region of interest" description="Disordered" evidence="3">
    <location>
        <begin position="301"/>
        <end position="320"/>
    </location>
</feature>
<dbReference type="InterPro" id="IPR011992">
    <property type="entry name" value="EF-hand-dom_pair"/>
</dbReference>
<evidence type="ECO:0000256" key="3">
    <source>
        <dbReference type="SAM" id="MobiDB-lite"/>
    </source>
</evidence>
<dbReference type="Gene3D" id="1.10.238.10">
    <property type="entry name" value="EF-hand"/>
    <property type="match status" value="1"/>
</dbReference>
<dbReference type="EMBL" id="HBGU01083152">
    <property type="protein sequence ID" value="CAD9550797.1"/>
    <property type="molecule type" value="Transcribed_RNA"/>
</dbReference>